<dbReference type="PANTHER" id="PTHR43283:SF11">
    <property type="entry name" value="BETA-LACTAMASE-RELATED DOMAIN-CONTAINING PROTEIN"/>
    <property type="match status" value="1"/>
</dbReference>
<dbReference type="Pfam" id="PF00144">
    <property type="entry name" value="Beta-lactamase"/>
    <property type="match status" value="1"/>
</dbReference>
<comment type="caution">
    <text evidence="3">The sequence shown here is derived from an EMBL/GenBank/DDBJ whole genome shotgun (WGS) entry which is preliminary data.</text>
</comment>
<dbReference type="InterPro" id="IPR050789">
    <property type="entry name" value="Diverse_Enzym_Activities"/>
</dbReference>
<dbReference type="SUPFAM" id="SSF56601">
    <property type="entry name" value="beta-lactamase/transpeptidase-like"/>
    <property type="match status" value="1"/>
</dbReference>
<proteinExistence type="predicted"/>
<reference evidence="3 4" key="1">
    <citation type="submission" date="2017-05" db="EMBL/GenBank/DDBJ databases">
        <title>The Genome Sequence of Enterococcus sp. 10A9_DIV0425.</title>
        <authorList>
            <consortium name="The Broad Institute Genomics Platform"/>
            <consortium name="The Broad Institute Genomic Center for Infectious Diseases"/>
            <person name="Earl A."/>
            <person name="Manson A."/>
            <person name="Schwartman J."/>
            <person name="Gilmore M."/>
            <person name="Abouelleil A."/>
            <person name="Cao P."/>
            <person name="Chapman S."/>
            <person name="Cusick C."/>
            <person name="Shea T."/>
            <person name="Young S."/>
            <person name="Neafsey D."/>
            <person name="Nusbaum C."/>
            <person name="Birren B."/>
        </authorList>
    </citation>
    <scope>NUCLEOTIDE SEQUENCE [LARGE SCALE GENOMIC DNA]</scope>
    <source>
        <strain evidence="3 4">10A9_DIV0425</strain>
    </source>
</reference>
<feature type="domain" description="Beta-lactamase-related" evidence="2">
    <location>
        <begin position="13"/>
        <end position="319"/>
    </location>
</feature>
<dbReference type="EMBL" id="NGMO01000003">
    <property type="protein sequence ID" value="OTP10268.1"/>
    <property type="molecule type" value="Genomic_DNA"/>
</dbReference>
<dbReference type="InterPro" id="IPR012338">
    <property type="entry name" value="Beta-lactam/transpept-like"/>
</dbReference>
<dbReference type="GO" id="GO:0016787">
    <property type="term" value="F:hydrolase activity"/>
    <property type="evidence" value="ECO:0007669"/>
    <property type="project" value="UniProtKB-KW"/>
</dbReference>
<dbReference type="Gene3D" id="3.40.710.10">
    <property type="entry name" value="DD-peptidase/beta-lactamase superfamily"/>
    <property type="match status" value="1"/>
</dbReference>
<keyword evidence="1" id="KW-0378">Hydrolase</keyword>
<dbReference type="AlphaFoldDB" id="A0A242JY76"/>
<dbReference type="RefSeq" id="WP_086285033.1">
    <property type="nucleotide sequence ID" value="NZ_NGMO01000003.1"/>
</dbReference>
<dbReference type="PANTHER" id="PTHR43283">
    <property type="entry name" value="BETA-LACTAMASE-RELATED"/>
    <property type="match status" value="1"/>
</dbReference>
<evidence type="ECO:0000259" key="2">
    <source>
        <dbReference type="Pfam" id="PF00144"/>
    </source>
</evidence>
<evidence type="ECO:0000313" key="4">
    <source>
        <dbReference type="Proteomes" id="UP000194933"/>
    </source>
</evidence>
<organism evidence="3 4">
    <name type="scientific">Candidatus Enterococcus wittei</name>
    <dbReference type="NCBI Taxonomy" id="1987383"/>
    <lineage>
        <taxon>Bacteria</taxon>
        <taxon>Bacillati</taxon>
        <taxon>Bacillota</taxon>
        <taxon>Bacilli</taxon>
        <taxon>Lactobacillales</taxon>
        <taxon>Enterococcaceae</taxon>
        <taxon>Enterococcus</taxon>
    </lineage>
</organism>
<accession>A0A242JY76</accession>
<evidence type="ECO:0000256" key="1">
    <source>
        <dbReference type="ARBA" id="ARBA00022801"/>
    </source>
</evidence>
<dbReference type="STRING" id="1987383.A5844_001967"/>
<keyword evidence="4" id="KW-1185">Reference proteome</keyword>
<protein>
    <submittedName>
        <fullName evidence="3">Beta-lactamase</fullName>
    </submittedName>
</protein>
<gene>
    <name evidence="3" type="ORF">A5844_001967</name>
</gene>
<dbReference type="InterPro" id="IPR001466">
    <property type="entry name" value="Beta-lactam-related"/>
</dbReference>
<name>A0A242JY76_9ENTE</name>
<dbReference type="Proteomes" id="UP000194933">
    <property type="component" value="Unassembled WGS sequence"/>
</dbReference>
<sequence length="341" mass="38674">MYPKTKEIILNKLEAGYYPGIVAAFLKDNQVDKLISGEAQVVPVTRPMSEDMLFDAASLTKVIATTSLVLRLLEDGKIALDTPLNVYLPRFENQTITIRHLLTHTSDIKTWIPNREKLSQEELISAYLQLQPGDQLGKVVKYTDAGTILLGLMLEEIFQEDAVELFQEQVLEPLGMINSLFLPMPSEKIVPTEQLSSGELIHGITHDPKARVLAEHAGNAGLFINLADSIKFVQMYLQYGTIKEGRFLEEKTIRSLLEDQTPTNEGGRSLGWDLKTDLTDSHNILFHTGYTGTFLLIDVLEQEAFIFLSNRIHPNDHREEYVKCRDEIIKIYLQEKALYKK</sequence>
<evidence type="ECO:0000313" key="3">
    <source>
        <dbReference type="EMBL" id="OTP10268.1"/>
    </source>
</evidence>